<dbReference type="RefSeq" id="WP_227017285.1">
    <property type="nucleotide sequence ID" value="NZ_JAGSND010000002.1"/>
</dbReference>
<organism evidence="2 3">
    <name type="scientific">Sinanaerobacter chloroacetimidivorans</name>
    <dbReference type="NCBI Taxonomy" id="2818044"/>
    <lineage>
        <taxon>Bacteria</taxon>
        <taxon>Bacillati</taxon>
        <taxon>Bacillota</taxon>
        <taxon>Clostridia</taxon>
        <taxon>Peptostreptococcales</taxon>
        <taxon>Anaerovoracaceae</taxon>
        <taxon>Sinanaerobacter</taxon>
    </lineage>
</organism>
<protein>
    <submittedName>
        <fullName evidence="2">DUF3787 domain-containing protein</fullName>
    </submittedName>
</protein>
<reference evidence="2" key="1">
    <citation type="submission" date="2021-04" db="EMBL/GenBank/DDBJ databases">
        <title>Sinoanaerobacter chloroacetimidivorans sp. nov., an obligate anaerobic bacterium isolated from anaerobic sludge.</title>
        <authorList>
            <person name="Bao Y."/>
        </authorList>
    </citation>
    <scope>NUCLEOTIDE SEQUENCE</scope>
    <source>
        <strain evidence="2">BAD-6</strain>
    </source>
</reference>
<dbReference type="InterPro" id="IPR024209">
    <property type="entry name" value="CDIF630_02480-like"/>
</dbReference>
<evidence type="ECO:0000313" key="2">
    <source>
        <dbReference type="EMBL" id="MBR0597156.1"/>
    </source>
</evidence>
<dbReference type="Proteomes" id="UP000675664">
    <property type="component" value="Unassembled WGS sequence"/>
</dbReference>
<proteinExistence type="predicted"/>
<evidence type="ECO:0000256" key="1">
    <source>
        <dbReference type="SAM" id="MobiDB-lite"/>
    </source>
</evidence>
<accession>A0A8J7VYS5</accession>
<comment type="caution">
    <text evidence="2">The sequence shown here is derived from an EMBL/GenBank/DDBJ whole genome shotgun (WGS) entry which is preliminary data.</text>
</comment>
<dbReference type="EMBL" id="JAGSND010000002">
    <property type="protein sequence ID" value="MBR0597156.1"/>
    <property type="molecule type" value="Genomic_DNA"/>
</dbReference>
<sequence>MKQEVKINPEHMPNFTTFPLTDTIDVEPDSKVTIPSEDAVDDVKDWVDFKEM</sequence>
<name>A0A8J7VYS5_9FIRM</name>
<gene>
    <name evidence="2" type="ORF">KCX82_04670</name>
</gene>
<dbReference type="AlphaFoldDB" id="A0A8J7VYS5"/>
<reference evidence="2" key="2">
    <citation type="submission" date="2021-04" db="EMBL/GenBank/DDBJ databases">
        <authorList>
            <person name="Liu J."/>
        </authorList>
    </citation>
    <scope>NUCLEOTIDE SEQUENCE</scope>
    <source>
        <strain evidence="2">BAD-6</strain>
    </source>
</reference>
<evidence type="ECO:0000313" key="3">
    <source>
        <dbReference type="Proteomes" id="UP000675664"/>
    </source>
</evidence>
<keyword evidence="3" id="KW-1185">Reference proteome</keyword>
<feature type="region of interest" description="Disordered" evidence="1">
    <location>
        <begin position="1"/>
        <end position="21"/>
    </location>
</feature>
<dbReference type="Pfam" id="PF12655">
    <property type="entry name" value="CDIF630_02480-like"/>
    <property type="match status" value="1"/>
</dbReference>